<dbReference type="AlphaFoldDB" id="A0A1I7T0U8"/>
<evidence type="ECO:0000313" key="2">
    <source>
        <dbReference type="Proteomes" id="UP000095282"/>
    </source>
</evidence>
<evidence type="ECO:0000256" key="1">
    <source>
        <dbReference type="SAM" id="MobiDB-lite"/>
    </source>
</evidence>
<dbReference type="Proteomes" id="UP000095282">
    <property type="component" value="Unplaced"/>
</dbReference>
<dbReference type="WBParaSite" id="Csp11.Scaffold451.g1320.t1">
    <property type="protein sequence ID" value="Csp11.Scaffold451.g1320.t1"/>
    <property type="gene ID" value="Csp11.Scaffold451.g1320"/>
</dbReference>
<feature type="compositionally biased region" description="Acidic residues" evidence="1">
    <location>
        <begin position="304"/>
        <end position="314"/>
    </location>
</feature>
<sequence length="314" mass="34288">MTVVPQNISTTKVTVSFKLAPEDVGKPDILKIDDNLLIRHISKNSFYNGLIMSDKVLKVNDVSGNAAKCTAELMKGGKCNVEVMRRNGVTPLTSEKIFPANQAPKKGHAYFILTLEKPAKQNATGVGVQIIVVKKRGIVSQVEFNTMGFSWFGRGDSIVSINGNAIPTTGDPDVWMREQITKVLTGNKLTLLIERPVEANVALDFKRYLDSIAPVMITTHMASDVRNIAREASNMHTIVLRKIKAPSILASDIKKPKKSADKTNETREISISTASTEMKICSDVEDDDDLRPVVNKSHAAGSSSDDDAGCFDDE</sequence>
<protein>
    <submittedName>
        <fullName evidence="3">PDZ domain-containing protein</fullName>
    </submittedName>
</protein>
<reference evidence="3" key="1">
    <citation type="submission" date="2016-11" db="UniProtKB">
        <authorList>
            <consortium name="WormBaseParasite"/>
        </authorList>
    </citation>
    <scope>IDENTIFICATION</scope>
</reference>
<dbReference type="PANTHER" id="PTHR31327">
    <property type="entry name" value="SPERM MEIOSIS PDZ DOMAIN CONTAINING PROTEINS-RELATED"/>
    <property type="match status" value="1"/>
</dbReference>
<dbReference type="InterPro" id="IPR040264">
    <property type="entry name" value="T15H9.4-like"/>
</dbReference>
<feature type="region of interest" description="Disordered" evidence="1">
    <location>
        <begin position="280"/>
        <end position="314"/>
    </location>
</feature>
<evidence type="ECO:0000313" key="3">
    <source>
        <dbReference type="WBParaSite" id="Csp11.Scaffold451.g1320.t1"/>
    </source>
</evidence>
<organism evidence="2 3">
    <name type="scientific">Caenorhabditis tropicalis</name>
    <dbReference type="NCBI Taxonomy" id="1561998"/>
    <lineage>
        <taxon>Eukaryota</taxon>
        <taxon>Metazoa</taxon>
        <taxon>Ecdysozoa</taxon>
        <taxon>Nematoda</taxon>
        <taxon>Chromadorea</taxon>
        <taxon>Rhabditida</taxon>
        <taxon>Rhabditina</taxon>
        <taxon>Rhabditomorpha</taxon>
        <taxon>Rhabditoidea</taxon>
        <taxon>Rhabditidae</taxon>
        <taxon>Peloderinae</taxon>
        <taxon>Caenorhabditis</taxon>
    </lineage>
</organism>
<keyword evidence="2" id="KW-1185">Reference proteome</keyword>
<dbReference type="eggNOG" id="KOG3528">
    <property type="taxonomic scope" value="Eukaryota"/>
</dbReference>
<dbReference type="STRING" id="1561998.A0A1I7T0U8"/>
<name>A0A1I7T0U8_9PELO</name>
<accession>A0A1I7T0U8</accession>
<dbReference type="PANTHER" id="PTHR31327:SF2">
    <property type="entry name" value="PDZ DOMAIN-CONTAINING PROTEIN"/>
    <property type="match status" value="1"/>
</dbReference>
<proteinExistence type="predicted"/>